<dbReference type="KEGG" id="rag:B739_1287"/>
<gene>
    <name evidence="2" type="ORF">B739_1287</name>
</gene>
<accession>J9QZ42</accession>
<dbReference type="AlphaFoldDB" id="J9QZ42"/>
<sequence>MPFFVNKYYKMKNIAIKILKTEKDQVKRFNALLGVFINSNGNPNLIRSYNARGFNPTLLDTLEYDVKQHLAITNADLVNFKEDTQEQVQQTLLVDSTIEEQVKSNPEAKAIFMNILKEMNEEEKTGLRFSSEYPFLRDKDCPNELKILANDAITSFHTFKELHQELFDKVANVAEPELTEEQIFKIANELLENFELNREIHAELEYYKEHKDFLAEHPIFEDYRIEKEIKEMTAEELAKAKNNLKANISKKKKALKETDDEERKSKLSEDLAMLEKKQKLVDERLKEK</sequence>
<evidence type="ECO:0000256" key="1">
    <source>
        <dbReference type="SAM" id="Coils"/>
    </source>
</evidence>
<keyword evidence="1" id="KW-0175">Coiled coil</keyword>
<evidence type="ECO:0000313" key="3">
    <source>
        <dbReference type="Proteomes" id="UP000006276"/>
    </source>
</evidence>
<feature type="coiled-coil region" evidence="1">
    <location>
        <begin position="227"/>
        <end position="261"/>
    </location>
</feature>
<evidence type="ECO:0000313" key="2">
    <source>
        <dbReference type="EMBL" id="AFR35885.1"/>
    </source>
</evidence>
<protein>
    <submittedName>
        <fullName evidence="2">Uncharacterized protein</fullName>
    </submittedName>
</protein>
<dbReference type="EMBL" id="CP003787">
    <property type="protein sequence ID" value="AFR35885.1"/>
    <property type="molecule type" value="Genomic_DNA"/>
</dbReference>
<name>J9QZ42_RIEAN</name>
<dbReference type="PATRIC" id="fig|1228997.3.peg.1283"/>
<keyword evidence="3" id="KW-1185">Reference proteome</keyword>
<dbReference type="STRING" id="34085.AB406_0495"/>
<organism evidence="2 3">
    <name type="scientific">Riemerella anatipestifer RA-CH-1</name>
    <dbReference type="NCBI Taxonomy" id="1228997"/>
    <lineage>
        <taxon>Bacteria</taxon>
        <taxon>Pseudomonadati</taxon>
        <taxon>Bacteroidota</taxon>
        <taxon>Flavobacteriia</taxon>
        <taxon>Flavobacteriales</taxon>
        <taxon>Weeksellaceae</taxon>
        <taxon>Riemerella</taxon>
    </lineage>
</organism>
<proteinExistence type="predicted"/>
<reference evidence="2 3" key="1">
    <citation type="submission" date="2012-09" db="EMBL/GenBank/DDBJ databases">
        <title>Riemerella anatipestifer vaccine strains.</title>
        <authorList>
            <person name="Chun C.A."/>
            <person name="Shu W.M."/>
            <person name="Kang Z.D."/>
            <person name="Jia W.X."/>
        </authorList>
    </citation>
    <scope>NUCLEOTIDE SEQUENCE [LARGE SCALE GENOMIC DNA]</scope>
    <source>
        <strain evidence="2 3">RA-CH-1</strain>
    </source>
</reference>
<dbReference type="Proteomes" id="UP000006276">
    <property type="component" value="Chromosome"/>
</dbReference>
<dbReference type="HOGENOM" id="CLU_1025510_0_0_10"/>